<evidence type="ECO:0000313" key="2">
    <source>
        <dbReference type="Proteomes" id="UP000012099"/>
    </source>
</evidence>
<comment type="caution">
    <text evidence="1">The sequence shown here is derived from an EMBL/GenBank/DDBJ whole genome shotgun (WGS) entry which is preliminary data.</text>
</comment>
<dbReference type="EMBL" id="AHMH02000160">
    <property type="protein sequence ID" value="EMM98243.1"/>
    <property type="molecule type" value="Genomic_DNA"/>
</dbReference>
<dbReference type="Proteomes" id="UP000012099">
    <property type="component" value="Unassembled WGS sequence"/>
</dbReference>
<organism evidence="1 2">
    <name type="scientific">Leptospira noguchii str. 2007001578</name>
    <dbReference type="NCBI Taxonomy" id="1049974"/>
    <lineage>
        <taxon>Bacteria</taxon>
        <taxon>Pseudomonadati</taxon>
        <taxon>Spirochaetota</taxon>
        <taxon>Spirochaetia</taxon>
        <taxon>Leptospirales</taxon>
        <taxon>Leptospiraceae</taxon>
        <taxon>Leptospira</taxon>
    </lineage>
</organism>
<protein>
    <submittedName>
        <fullName evidence="1">Uncharacterized protein</fullName>
    </submittedName>
</protein>
<name>A0ABN0IUR4_9LEPT</name>
<gene>
    <name evidence="1" type="ORF">LEP1GSC035_0011</name>
</gene>
<accession>A0ABN0IUR4</accession>
<sequence>MYNDNPHYTFKLFDVYLNPESQRNINCEPSLSDFDEIIIKDTNSKKIYYSVKLKTIHSIFHDPDIKIIEYYWKSIIEQIDMEAK</sequence>
<proteinExistence type="predicted"/>
<keyword evidence="2" id="KW-1185">Reference proteome</keyword>
<evidence type="ECO:0000313" key="1">
    <source>
        <dbReference type="EMBL" id="EMM98243.1"/>
    </source>
</evidence>
<reference evidence="1 2" key="1">
    <citation type="submission" date="2013-01" db="EMBL/GenBank/DDBJ databases">
        <authorList>
            <person name="Harkins D.M."/>
            <person name="Durkin A.S."/>
            <person name="Brinkac L.M."/>
            <person name="Haft D.H."/>
            <person name="Selengut J.D."/>
            <person name="Sanka R."/>
            <person name="DePew J."/>
            <person name="Purushe J."/>
            <person name="Whelen A.C."/>
            <person name="Vinetz J.M."/>
            <person name="Sutton G.G."/>
            <person name="Nierman W.C."/>
            <person name="Fouts D.E."/>
        </authorList>
    </citation>
    <scope>NUCLEOTIDE SEQUENCE [LARGE SCALE GENOMIC DNA]</scope>
    <source>
        <strain evidence="1 2">2007001578</strain>
    </source>
</reference>